<accession>A0A9W7J983</accession>
<dbReference type="GO" id="GO:0016301">
    <property type="term" value="F:kinase activity"/>
    <property type="evidence" value="ECO:0007669"/>
    <property type="project" value="UniProtKB-KW"/>
</dbReference>
<proteinExistence type="predicted"/>
<evidence type="ECO:0000259" key="1">
    <source>
        <dbReference type="Pfam" id="PF07727"/>
    </source>
</evidence>
<evidence type="ECO:0000313" key="2">
    <source>
        <dbReference type="EMBL" id="GMJ08653.1"/>
    </source>
</evidence>
<dbReference type="PANTHER" id="PTHR11439">
    <property type="entry name" value="GAG-POL-RELATED RETROTRANSPOSON"/>
    <property type="match status" value="1"/>
</dbReference>
<dbReference type="Pfam" id="PF07727">
    <property type="entry name" value="RVT_2"/>
    <property type="match status" value="1"/>
</dbReference>
<dbReference type="SUPFAM" id="SSF56672">
    <property type="entry name" value="DNA/RNA polymerases"/>
    <property type="match status" value="1"/>
</dbReference>
<protein>
    <submittedName>
        <fullName evidence="2">Cysteine-rich RLK (RECEPTOR-like protein kinase) 8</fullName>
    </submittedName>
</protein>
<reference evidence="2" key="1">
    <citation type="submission" date="2023-05" db="EMBL/GenBank/DDBJ databases">
        <title>Genome and transcriptome analyses reveal genes involved in the formation of fine ridges on petal epidermal cells in Hibiscus trionum.</title>
        <authorList>
            <person name="Koshimizu S."/>
            <person name="Masuda S."/>
            <person name="Ishii T."/>
            <person name="Shirasu K."/>
            <person name="Hoshino A."/>
            <person name="Arita M."/>
        </authorList>
    </citation>
    <scope>NUCLEOTIDE SEQUENCE</scope>
    <source>
        <strain evidence="2">Hamamatsu line</strain>
    </source>
</reference>
<feature type="domain" description="Reverse transcriptase Ty1/copia-type" evidence="1">
    <location>
        <begin position="107"/>
        <end position="350"/>
    </location>
</feature>
<organism evidence="2 3">
    <name type="scientific">Hibiscus trionum</name>
    <name type="common">Flower of an hour</name>
    <dbReference type="NCBI Taxonomy" id="183268"/>
    <lineage>
        <taxon>Eukaryota</taxon>
        <taxon>Viridiplantae</taxon>
        <taxon>Streptophyta</taxon>
        <taxon>Embryophyta</taxon>
        <taxon>Tracheophyta</taxon>
        <taxon>Spermatophyta</taxon>
        <taxon>Magnoliopsida</taxon>
        <taxon>eudicotyledons</taxon>
        <taxon>Gunneridae</taxon>
        <taxon>Pentapetalae</taxon>
        <taxon>rosids</taxon>
        <taxon>malvids</taxon>
        <taxon>Malvales</taxon>
        <taxon>Malvaceae</taxon>
        <taxon>Malvoideae</taxon>
        <taxon>Hibiscus</taxon>
    </lineage>
</organism>
<dbReference type="PANTHER" id="PTHR11439:SF511">
    <property type="match status" value="1"/>
</dbReference>
<dbReference type="InterPro" id="IPR043502">
    <property type="entry name" value="DNA/RNA_pol_sf"/>
</dbReference>
<name>A0A9W7J983_HIBTR</name>
<evidence type="ECO:0000313" key="3">
    <source>
        <dbReference type="Proteomes" id="UP001165190"/>
    </source>
</evidence>
<keyword evidence="2" id="KW-0808">Transferase</keyword>
<dbReference type="Proteomes" id="UP001165190">
    <property type="component" value="Unassembled WGS sequence"/>
</dbReference>
<dbReference type="OrthoDB" id="996302at2759"/>
<dbReference type="AlphaFoldDB" id="A0A9W7J983"/>
<dbReference type="EMBL" id="BSYR01000052">
    <property type="protein sequence ID" value="GMJ08653.1"/>
    <property type="molecule type" value="Genomic_DNA"/>
</dbReference>
<dbReference type="CDD" id="cd09272">
    <property type="entry name" value="RNase_HI_RT_Ty1"/>
    <property type="match status" value="1"/>
</dbReference>
<comment type="caution">
    <text evidence="2">The sequence shown here is derived from an EMBL/GenBank/DDBJ whole genome shotgun (WGS) entry which is preliminary data.</text>
</comment>
<dbReference type="InterPro" id="IPR013103">
    <property type="entry name" value="RVT_2"/>
</dbReference>
<gene>
    <name evidence="2" type="ORF">HRI_004534500</name>
</gene>
<sequence length="603" mass="67505">MPTEASVSPPISHVVSSIPLRKSTRVSKPPTWLSDFVCPTNSSSSTSLLTGSYPISSCIGYNHLPPTTRHFDIFLSSIVEPHSYQMAITDPRWVEAMQLEIQALEANGTWAVVDLPPGKKAIGCKWVYRVKYNSDGSIERFKARLVAKGYNQREGIDFHDTFSPVAKQVTVRTVISLAAIYDWPLLQMDVFNAFLQGDLHEEVYMTLLEGFRSQGECSPRVCRLLKSLYGLKQASRQWNLKLIEALIANGYSQSLHDYSLFTKVKGAKIVIMLIYVDDLPLTGNDEEMIKELKEILHCNFKMKDLGTLKYFLGIEVVRSKEGIVLHQRKYALELIADSGLGGARCASTPLDQNVKYTTAGIDSSGCDGSMEELLEDVSTYQRLIGRLLYLTHTRPDIIFDVQCLSQFMQAPKKIHYEGALRIVRYIGQHPGQGILLSASSNLVLTAYCDSDWASCPITRRSVSGFCVKLGDSLICWKSKKQSTVSRSSAEAEYRCMATTVAELVWLKGLIEELGVKHNAPATLFCDSQAALQIAANLVFHERTKHIEIDCHFVREKIQKGMVQTFHISSNEQRADIFTKSLGVAQHNYLISKLGMKDIYHPPT</sequence>
<keyword evidence="3" id="KW-1185">Reference proteome</keyword>
<keyword evidence="2" id="KW-0418">Kinase</keyword>